<gene>
    <name evidence="2" type="ORF">CALCODRAFT_379610</name>
</gene>
<reference evidence="2 3" key="1">
    <citation type="journal article" date="2016" name="Mol. Biol. Evol.">
        <title>Comparative Genomics of Early-Diverging Mushroom-Forming Fungi Provides Insights into the Origins of Lignocellulose Decay Capabilities.</title>
        <authorList>
            <person name="Nagy L.G."/>
            <person name="Riley R."/>
            <person name="Tritt A."/>
            <person name="Adam C."/>
            <person name="Daum C."/>
            <person name="Floudas D."/>
            <person name="Sun H."/>
            <person name="Yadav J.S."/>
            <person name="Pangilinan J."/>
            <person name="Larsson K.H."/>
            <person name="Matsuura K."/>
            <person name="Barry K."/>
            <person name="Labutti K."/>
            <person name="Kuo R."/>
            <person name="Ohm R.A."/>
            <person name="Bhattacharya S.S."/>
            <person name="Shirouzu T."/>
            <person name="Yoshinaga Y."/>
            <person name="Martin F.M."/>
            <person name="Grigoriev I.V."/>
            <person name="Hibbett D.S."/>
        </authorList>
    </citation>
    <scope>NUCLEOTIDE SEQUENCE [LARGE SCALE GENOMIC DNA]</scope>
    <source>
        <strain evidence="2 3">HHB12733</strain>
    </source>
</reference>
<dbReference type="EMBL" id="KV424010">
    <property type="protein sequence ID" value="KZT54647.1"/>
    <property type="molecule type" value="Genomic_DNA"/>
</dbReference>
<organism evidence="2 3">
    <name type="scientific">Calocera cornea HHB12733</name>
    <dbReference type="NCBI Taxonomy" id="1353952"/>
    <lineage>
        <taxon>Eukaryota</taxon>
        <taxon>Fungi</taxon>
        <taxon>Dikarya</taxon>
        <taxon>Basidiomycota</taxon>
        <taxon>Agaricomycotina</taxon>
        <taxon>Dacrymycetes</taxon>
        <taxon>Dacrymycetales</taxon>
        <taxon>Dacrymycetaceae</taxon>
        <taxon>Calocera</taxon>
    </lineage>
</organism>
<protein>
    <submittedName>
        <fullName evidence="2">Uncharacterized protein</fullName>
    </submittedName>
</protein>
<feature type="region of interest" description="Disordered" evidence="1">
    <location>
        <begin position="132"/>
        <end position="157"/>
    </location>
</feature>
<keyword evidence="3" id="KW-1185">Reference proteome</keyword>
<evidence type="ECO:0000313" key="3">
    <source>
        <dbReference type="Proteomes" id="UP000076842"/>
    </source>
</evidence>
<accession>A0A165EDW1</accession>
<proteinExistence type="predicted"/>
<feature type="region of interest" description="Disordered" evidence="1">
    <location>
        <begin position="1"/>
        <end position="22"/>
    </location>
</feature>
<dbReference type="AlphaFoldDB" id="A0A165EDW1"/>
<name>A0A165EDW1_9BASI</name>
<dbReference type="Proteomes" id="UP000076842">
    <property type="component" value="Unassembled WGS sequence"/>
</dbReference>
<dbReference type="InParanoid" id="A0A165EDW1"/>
<evidence type="ECO:0000313" key="2">
    <source>
        <dbReference type="EMBL" id="KZT54647.1"/>
    </source>
</evidence>
<sequence length="157" mass="16873">MPHPSLPVHAHTPTQPGPRASSSARELSVFCSGVRSAAYAWRSSCPSLCFASCPSSTVLAGVRKPRSCKNARAPAILCLLACWSGASATRTTTHISRAGQGTRVSQQRWYWPACVYTTRVTFLCMCKKENVTTAPNPDPRMDKSESESENENSAPGG</sequence>
<evidence type="ECO:0000256" key="1">
    <source>
        <dbReference type="SAM" id="MobiDB-lite"/>
    </source>
</evidence>